<keyword evidence="2" id="KW-1185">Reference proteome</keyword>
<dbReference type="EMBL" id="LHXN01000013">
    <property type="protein sequence ID" value="KXA93176.1"/>
    <property type="molecule type" value="Genomic_DNA"/>
</dbReference>
<evidence type="ECO:0000313" key="1">
    <source>
        <dbReference type="EMBL" id="KXA93176.1"/>
    </source>
</evidence>
<protein>
    <submittedName>
        <fullName evidence="1">Uncharacterized protein</fullName>
    </submittedName>
</protein>
<organism evidence="1 2">
    <name type="scientific">candidate division MSBL1 archaeon SCGC-AAA259E17</name>
    <dbReference type="NCBI Taxonomy" id="1698263"/>
    <lineage>
        <taxon>Archaea</taxon>
        <taxon>Methanobacteriati</taxon>
        <taxon>Methanobacteriota</taxon>
        <taxon>candidate division MSBL1</taxon>
    </lineage>
</organism>
<gene>
    <name evidence="1" type="ORF">AKJ64_01235</name>
</gene>
<evidence type="ECO:0000313" key="2">
    <source>
        <dbReference type="Proteomes" id="UP000070373"/>
    </source>
</evidence>
<proteinExistence type="predicted"/>
<reference evidence="1 2" key="1">
    <citation type="journal article" date="2016" name="Sci. Rep.">
        <title>Metabolic traits of an uncultured archaeal lineage -MSBL1- from brine pools of the Red Sea.</title>
        <authorList>
            <person name="Mwirichia R."/>
            <person name="Alam I."/>
            <person name="Rashid M."/>
            <person name="Vinu M."/>
            <person name="Ba-Alawi W."/>
            <person name="Anthony Kamau A."/>
            <person name="Kamanda Ngugi D."/>
            <person name="Goker M."/>
            <person name="Klenk H.P."/>
            <person name="Bajic V."/>
            <person name="Stingl U."/>
        </authorList>
    </citation>
    <scope>NUCLEOTIDE SEQUENCE [LARGE SCALE GENOMIC DNA]</scope>
    <source>
        <strain evidence="1">SCGC-AAA259E17</strain>
    </source>
</reference>
<comment type="caution">
    <text evidence="1">The sequence shown here is derived from an EMBL/GenBank/DDBJ whole genome shotgun (WGS) entry which is preliminary data.</text>
</comment>
<dbReference type="Proteomes" id="UP000070373">
    <property type="component" value="Unassembled WGS sequence"/>
</dbReference>
<dbReference type="AlphaFoldDB" id="A0A133UGE6"/>
<sequence>MIEIKSMDEGIFSVIVEEGGSKTEHTITVSDDYYDKLTEGKISKKELIERSFDFLLDRESKESILKKFDLKKINNYFPEYEEEVSVS</sequence>
<accession>A0A133UGE6</accession>
<name>A0A133UGE6_9EURY</name>